<dbReference type="Gene3D" id="2.60.120.620">
    <property type="entry name" value="q2cbj1_9rhob like domain"/>
    <property type="match status" value="1"/>
</dbReference>
<reference evidence="1 2" key="1">
    <citation type="journal article" date="2015" name="Genome Biol. Evol.">
        <title>Comparative Genomics of a Bacterivorous Green Alga Reveals Evolutionary Causalities and Consequences of Phago-Mixotrophic Mode of Nutrition.</title>
        <authorList>
            <person name="Burns J.A."/>
            <person name="Paasch A."/>
            <person name="Narechania A."/>
            <person name="Kim E."/>
        </authorList>
    </citation>
    <scope>NUCLEOTIDE SEQUENCE [LARGE SCALE GENOMIC DNA]</scope>
    <source>
        <strain evidence="1 2">PLY_AMNH</strain>
    </source>
</reference>
<evidence type="ECO:0000313" key="2">
    <source>
        <dbReference type="Proteomes" id="UP001190700"/>
    </source>
</evidence>
<comment type="caution">
    <text evidence="1">The sequence shown here is derived from an EMBL/GenBank/DDBJ whole genome shotgun (WGS) entry which is preliminary data.</text>
</comment>
<gene>
    <name evidence="1" type="ORF">CYMTET_42703</name>
</gene>
<keyword evidence="2" id="KW-1185">Reference proteome</keyword>
<dbReference type="EMBL" id="LGRX02028651">
    <property type="protein sequence ID" value="KAK3247809.1"/>
    <property type="molecule type" value="Genomic_DNA"/>
</dbReference>
<protein>
    <recommendedName>
        <fullName evidence="3">Prolyl 4-hydroxylase alpha subunit Fe(2+) 2OG dioxygenase domain-containing protein</fullName>
    </recommendedName>
</protein>
<evidence type="ECO:0008006" key="3">
    <source>
        <dbReference type="Google" id="ProtNLM"/>
    </source>
</evidence>
<evidence type="ECO:0000313" key="1">
    <source>
        <dbReference type="EMBL" id="KAK3247809.1"/>
    </source>
</evidence>
<organism evidence="1 2">
    <name type="scientific">Cymbomonas tetramitiformis</name>
    <dbReference type="NCBI Taxonomy" id="36881"/>
    <lineage>
        <taxon>Eukaryota</taxon>
        <taxon>Viridiplantae</taxon>
        <taxon>Chlorophyta</taxon>
        <taxon>Pyramimonadophyceae</taxon>
        <taxon>Pyramimonadales</taxon>
        <taxon>Pyramimonadaceae</taxon>
        <taxon>Cymbomonas</taxon>
    </lineage>
</organism>
<sequence>MVIPYPYPHIVIEDALDEEVYNQLEENFPADERFAPGHKLQSNVRYNMPAAQCLTPSANATLPDVWLDFVRYHSSPDFYREVADLFGSLLPHFRRDLKVLRSDMHRVRTAVRGWEKNVTDISLEAQIAINSPVKKESSVRRAHYDDPAEIYAGLLYFRHDNDTSKGGDLEVYKCKGRCRKATERQAKRLGLRSSQKEFFAPNTLQRTNVVRYAKNVFVLFINSVKSLHGVTKRGVTRFSRRIVNFTAQVRAGMVKQAPRG</sequence>
<dbReference type="AlphaFoldDB" id="A0AAE0F190"/>
<name>A0AAE0F190_9CHLO</name>
<accession>A0AAE0F190</accession>
<dbReference type="Proteomes" id="UP001190700">
    <property type="component" value="Unassembled WGS sequence"/>
</dbReference>
<proteinExistence type="predicted"/>